<accession>A0A9D4QBE4</accession>
<dbReference type="AlphaFoldDB" id="A0A9D4QBE4"/>
<reference evidence="1" key="1">
    <citation type="journal article" date="2020" name="Cell">
        <title>Large-Scale Comparative Analyses of Tick Genomes Elucidate Their Genetic Diversity and Vector Capacities.</title>
        <authorList>
            <consortium name="Tick Genome and Microbiome Consortium (TIGMIC)"/>
            <person name="Jia N."/>
            <person name="Wang J."/>
            <person name="Shi W."/>
            <person name="Du L."/>
            <person name="Sun Y."/>
            <person name="Zhan W."/>
            <person name="Jiang J.F."/>
            <person name="Wang Q."/>
            <person name="Zhang B."/>
            <person name="Ji P."/>
            <person name="Bell-Sakyi L."/>
            <person name="Cui X.M."/>
            <person name="Yuan T.T."/>
            <person name="Jiang B.G."/>
            <person name="Yang W.F."/>
            <person name="Lam T.T."/>
            <person name="Chang Q.C."/>
            <person name="Ding S.J."/>
            <person name="Wang X.J."/>
            <person name="Zhu J.G."/>
            <person name="Ruan X.D."/>
            <person name="Zhao L."/>
            <person name="Wei J.T."/>
            <person name="Ye R.Z."/>
            <person name="Que T.C."/>
            <person name="Du C.H."/>
            <person name="Zhou Y.H."/>
            <person name="Cheng J.X."/>
            <person name="Dai P.F."/>
            <person name="Guo W.B."/>
            <person name="Han X.H."/>
            <person name="Huang E.J."/>
            <person name="Li L.F."/>
            <person name="Wei W."/>
            <person name="Gao Y.C."/>
            <person name="Liu J.Z."/>
            <person name="Shao H.Z."/>
            <person name="Wang X."/>
            <person name="Wang C.C."/>
            <person name="Yang T.C."/>
            <person name="Huo Q.B."/>
            <person name="Li W."/>
            <person name="Chen H.Y."/>
            <person name="Chen S.E."/>
            <person name="Zhou L.G."/>
            <person name="Ni X.B."/>
            <person name="Tian J.H."/>
            <person name="Sheng Y."/>
            <person name="Liu T."/>
            <person name="Pan Y.S."/>
            <person name="Xia L.Y."/>
            <person name="Li J."/>
            <person name="Zhao F."/>
            <person name="Cao W.C."/>
        </authorList>
    </citation>
    <scope>NUCLEOTIDE SEQUENCE</scope>
    <source>
        <strain evidence="1">Rsan-2018</strain>
    </source>
</reference>
<keyword evidence="2" id="KW-1185">Reference proteome</keyword>
<evidence type="ECO:0000313" key="2">
    <source>
        <dbReference type="Proteomes" id="UP000821837"/>
    </source>
</evidence>
<reference evidence="1" key="2">
    <citation type="submission" date="2021-09" db="EMBL/GenBank/DDBJ databases">
        <authorList>
            <person name="Jia N."/>
            <person name="Wang J."/>
            <person name="Shi W."/>
            <person name="Du L."/>
            <person name="Sun Y."/>
            <person name="Zhan W."/>
            <person name="Jiang J."/>
            <person name="Wang Q."/>
            <person name="Zhang B."/>
            <person name="Ji P."/>
            <person name="Sakyi L.B."/>
            <person name="Cui X."/>
            <person name="Yuan T."/>
            <person name="Jiang B."/>
            <person name="Yang W."/>
            <person name="Lam T.T.-Y."/>
            <person name="Chang Q."/>
            <person name="Ding S."/>
            <person name="Wang X."/>
            <person name="Zhu J."/>
            <person name="Ruan X."/>
            <person name="Zhao L."/>
            <person name="Wei J."/>
            <person name="Que T."/>
            <person name="Du C."/>
            <person name="Cheng J."/>
            <person name="Dai P."/>
            <person name="Han X."/>
            <person name="Huang E."/>
            <person name="Gao Y."/>
            <person name="Liu J."/>
            <person name="Shao H."/>
            <person name="Ye R."/>
            <person name="Li L."/>
            <person name="Wei W."/>
            <person name="Wang X."/>
            <person name="Wang C."/>
            <person name="Huo Q."/>
            <person name="Li W."/>
            <person name="Guo W."/>
            <person name="Chen H."/>
            <person name="Chen S."/>
            <person name="Zhou L."/>
            <person name="Zhou L."/>
            <person name="Ni X."/>
            <person name="Tian J."/>
            <person name="Zhou Y."/>
            <person name="Sheng Y."/>
            <person name="Liu T."/>
            <person name="Pan Y."/>
            <person name="Xia L."/>
            <person name="Li J."/>
            <person name="Zhao F."/>
            <person name="Cao W."/>
        </authorList>
    </citation>
    <scope>NUCLEOTIDE SEQUENCE</scope>
    <source>
        <strain evidence="1">Rsan-2018</strain>
        <tissue evidence="1">Larvae</tissue>
    </source>
</reference>
<comment type="caution">
    <text evidence="1">The sequence shown here is derived from an EMBL/GenBank/DDBJ whole genome shotgun (WGS) entry which is preliminary data.</text>
</comment>
<proteinExistence type="predicted"/>
<dbReference type="Proteomes" id="UP000821837">
    <property type="component" value="Chromosome 11"/>
</dbReference>
<gene>
    <name evidence="1" type="ORF">HPB52_016878</name>
</gene>
<sequence>MRRCKVIEAPEKGVQTVLDARERRVCSGGRWRCGNGVEAMCPRVVRHSVSHFSECVYWDISCSHEDRDHALRRHHSSGLRLHCLAGGRYPRPKGRCPYSLGLYFSHRHPNDLRIDARGPHSCFQCSLQRKPNLAAEATCHRVSTPARVSPS</sequence>
<dbReference type="EMBL" id="JABSTV010001247">
    <property type="protein sequence ID" value="KAH7972770.1"/>
    <property type="molecule type" value="Genomic_DNA"/>
</dbReference>
<organism evidence="1 2">
    <name type="scientific">Rhipicephalus sanguineus</name>
    <name type="common">Brown dog tick</name>
    <name type="synonym">Ixodes sanguineus</name>
    <dbReference type="NCBI Taxonomy" id="34632"/>
    <lineage>
        <taxon>Eukaryota</taxon>
        <taxon>Metazoa</taxon>
        <taxon>Ecdysozoa</taxon>
        <taxon>Arthropoda</taxon>
        <taxon>Chelicerata</taxon>
        <taxon>Arachnida</taxon>
        <taxon>Acari</taxon>
        <taxon>Parasitiformes</taxon>
        <taxon>Ixodida</taxon>
        <taxon>Ixodoidea</taxon>
        <taxon>Ixodidae</taxon>
        <taxon>Rhipicephalinae</taxon>
        <taxon>Rhipicephalus</taxon>
        <taxon>Rhipicephalus</taxon>
    </lineage>
</organism>
<name>A0A9D4QBE4_RHISA</name>
<protein>
    <submittedName>
        <fullName evidence="1">Uncharacterized protein</fullName>
    </submittedName>
</protein>
<evidence type="ECO:0000313" key="1">
    <source>
        <dbReference type="EMBL" id="KAH7972770.1"/>
    </source>
</evidence>